<evidence type="ECO:0000256" key="4">
    <source>
        <dbReference type="SAM" id="Coils"/>
    </source>
</evidence>
<keyword evidence="1" id="KW-0285">Flavoprotein</keyword>
<dbReference type="InterPro" id="IPR046347">
    <property type="entry name" value="bZIP_sf"/>
</dbReference>
<dbReference type="PANTHER" id="PTHR47429">
    <property type="entry name" value="PROTEIN TWIN LOV 1"/>
    <property type="match status" value="1"/>
</dbReference>
<protein>
    <recommendedName>
        <fullName evidence="10">LOV domain-containing protein</fullName>
    </recommendedName>
</protein>
<organism evidence="8 9">
    <name type="scientific">Tetraparma gracilis</name>
    <dbReference type="NCBI Taxonomy" id="2962635"/>
    <lineage>
        <taxon>Eukaryota</taxon>
        <taxon>Sar</taxon>
        <taxon>Stramenopiles</taxon>
        <taxon>Ochrophyta</taxon>
        <taxon>Bolidophyceae</taxon>
        <taxon>Parmales</taxon>
        <taxon>Triparmaceae</taxon>
        <taxon>Tetraparma</taxon>
    </lineage>
</organism>
<comment type="caution">
    <text evidence="8">The sequence shown here is derived from an EMBL/GenBank/DDBJ whole genome shotgun (WGS) entry which is preliminary data.</text>
</comment>
<proteinExistence type="predicted"/>
<feature type="domain" description="BZIP" evidence="7">
    <location>
        <begin position="140"/>
        <end position="184"/>
    </location>
</feature>
<dbReference type="SUPFAM" id="SSF55785">
    <property type="entry name" value="PYP-like sensor domain (PAS domain)"/>
    <property type="match status" value="1"/>
</dbReference>
<dbReference type="PROSITE" id="PS50112">
    <property type="entry name" value="PAS"/>
    <property type="match status" value="1"/>
</dbReference>
<dbReference type="CDD" id="cd00130">
    <property type="entry name" value="PAS"/>
    <property type="match status" value="1"/>
</dbReference>
<reference evidence="8 9" key="1">
    <citation type="journal article" date="2023" name="Commun. Biol.">
        <title>Genome analysis of Parmales, the sister group of diatoms, reveals the evolutionary specialization of diatoms from phago-mixotrophs to photoautotrophs.</title>
        <authorList>
            <person name="Ban H."/>
            <person name="Sato S."/>
            <person name="Yoshikawa S."/>
            <person name="Yamada K."/>
            <person name="Nakamura Y."/>
            <person name="Ichinomiya M."/>
            <person name="Sato N."/>
            <person name="Blanc-Mathieu R."/>
            <person name="Endo H."/>
            <person name="Kuwata A."/>
            <person name="Ogata H."/>
        </authorList>
    </citation>
    <scope>NUCLEOTIDE SEQUENCE [LARGE SCALE GENOMIC DNA]</scope>
</reference>
<dbReference type="InterPro" id="IPR004827">
    <property type="entry name" value="bZIP"/>
</dbReference>
<dbReference type="Gene3D" id="3.30.450.20">
    <property type="entry name" value="PAS domain"/>
    <property type="match status" value="1"/>
</dbReference>
<evidence type="ECO:0008006" key="10">
    <source>
        <dbReference type="Google" id="ProtNLM"/>
    </source>
</evidence>
<dbReference type="CDD" id="cd14809">
    <property type="entry name" value="bZIP_AUREO-like"/>
    <property type="match status" value="1"/>
</dbReference>
<feature type="compositionally biased region" description="Basic and acidic residues" evidence="5">
    <location>
        <begin position="142"/>
        <end position="151"/>
    </location>
</feature>
<evidence type="ECO:0000259" key="7">
    <source>
        <dbReference type="PROSITE" id="PS50217"/>
    </source>
</evidence>
<accession>A0ABQ6N5S1</accession>
<keyword evidence="3" id="KW-0157">Chromophore</keyword>
<evidence type="ECO:0000259" key="6">
    <source>
        <dbReference type="PROSITE" id="PS50112"/>
    </source>
</evidence>
<gene>
    <name evidence="8" type="ORF">TeGR_g5352</name>
</gene>
<dbReference type="InterPro" id="IPR000014">
    <property type="entry name" value="PAS"/>
</dbReference>
<keyword evidence="9" id="KW-1185">Reference proteome</keyword>
<name>A0ABQ6N5S1_9STRA</name>
<keyword evidence="2" id="KW-0288">FMN</keyword>
<dbReference type="PANTHER" id="PTHR47429:SF8">
    <property type="entry name" value="PHOTOTROPIN-1-LIKE"/>
    <property type="match status" value="1"/>
</dbReference>
<feature type="region of interest" description="Disordered" evidence="5">
    <location>
        <begin position="95"/>
        <end position="157"/>
    </location>
</feature>
<dbReference type="Pfam" id="PF13426">
    <property type="entry name" value="PAS_9"/>
    <property type="match status" value="1"/>
</dbReference>
<dbReference type="EMBL" id="BRYB01000921">
    <property type="protein sequence ID" value="GMI40285.1"/>
    <property type="molecule type" value="Genomic_DNA"/>
</dbReference>
<feature type="domain" description="PAS" evidence="6">
    <location>
        <begin position="254"/>
        <end position="303"/>
    </location>
</feature>
<dbReference type="SMART" id="SM00338">
    <property type="entry name" value="BRLZ"/>
    <property type="match status" value="1"/>
</dbReference>
<evidence type="ECO:0000313" key="9">
    <source>
        <dbReference type="Proteomes" id="UP001165060"/>
    </source>
</evidence>
<dbReference type="PROSITE" id="PS50217">
    <property type="entry name" value="BZIP"/>
    <property type="match status" value="1"/>
</dbReference>
<dbReference type="InterPro" id="IPR035965">
    <property type="entry name" value="PAS-like_dom_sf"/>
</dbReference>
<feature type="compositionally biased region" description="Low complexity" evidence="5">
    <location>
        <begin position="132"/>
        <end position="141"/>
    </location>
</feature>
<evidence type="ECO:0000256" key="5">
    <source>
        <dbReference type="SAM" id="MobiDB-lite"/>
    </source>
</evidence>
<feature type="region of interest" description="Disordered" evidence="5">
    <location>
        <begin position="1"/>
        <end position="50"/>
    </location>
</feature>
<dbReference type="Gene3D" id="1.20.5.170">
    <property type="match status" value="1"/>
</dbReference>
<keyword evidence="4" id="KW-0175">Coiled coil</keyword>
<evidence type="ECO:0000256" key="2">
    <source>
        <dbReference type="ARBA" id="ARBA00022643"/>
    </source>
</evidence>
<evidence type="ECO:0000256" key="1">
    <source>
        <dbReference type="ARBA" id="ARBA00022630"/>
    </source>
</evidence>
<sequence>MDSAGTRHNTRKSAAQIEAAMKPAGGMFAAPPGMQVGPSDGSVGSQGKGGANFNFTSGDLDELFEDDYNMYEFQQQGYPYQDPNVAAANVIASKAEKGEQAPPPLPPARPATTTELRKRKSANVTAAPAPPAGGEEALTEAQKLERRERNREHAKRSRLRKKFLLESLQEQINGLQEENQKLKSIIQKELPAKANSLLSENTEEGQQIAGDFKPAPMPSGFGPVKTLLAPDFRLMSALSGSQQNFAVSDPSIPDNPIVYVSQGFLDLTGYKLDQVLGRNCRFLQGPGTDQAAVNVIRKGVAEGIDTSVCLLNYKADGTPFWNQFFVAALKDNEGVIVNYVGVQCEVSKATVESQMPGATTGKR</sequence>
<dbReference type="Pfam" id="PF00170">
    <property type="entry name" value="bZIP_1"/>
    <property type="match status" value="1"/>
</dbReference>
<evidence type="ECO:0000256" key="3">
    <source>
        <dbReference type="ARBA" id="ARBA00022991"/>
    </source>
</evidence>
<dbReference type="NCBIfam" id="TIGR00229">
    <property type="entry name" value="sensory_box"/>
    <property type="match status" value="1"/>
</dbReference>
<dbReference type="Proteomes" id="UP001165060">
    <property type="component" value="Unassembled WGS sequence"/>
</dbReference>
<feature type="coiled-coil region" evidence="4">
    <location>
        <begin position="158"/>
        <end position="185"/>
    </location>
</feature>
<evidence type="ECO:0000313" key="8">
    <source>
        <dbReference type="EMBL" id="GMI40285.1"/>
    </source>
</evidence>
<dbReference type="SUPFAM" id="SSF57959">
    <property type="entry name" value="Leucine zipper domain"/>
    <property type="match status" value="1"/>
</dbReference>